<dbReference type="AlphaFoldDB" id="A0A0A9A754"/>
<accession>A0A0A9A754</accession>
<reference evidence="1" key="1">
    <citation type="submission" date="2014-09" db="EMBL/GenBank/DDBJ databases">
        <authorList>
            <person name="Magalhaes I.L.F."/>
            <person name="Oliveira U."/>
            <person name="Santos F.R."/>
            <person name="Vidigal T.H.D.A."/>
            <person name="Brescovit A.D."/>
            <person name="Santos A.J."/>
        </authorList>
    </citation>
    <scope>NUCLEOTIDE SEQUENCE</scope>
    <source>
        <tissue evidence="1">Shoot tissue taken approximately 20 cm above the soil surface</tissue>
    </source>
</reference>
<dbReference type="EMBL" id="GBRH01250974">
    <property type="protein sequence ID" value="JAD46921.1"/>
    <property type="molecule type" value="Transcribed_RNA"/>
</dbReference>
<proteinExistence type="predicted"/>
<organism evidence="1">
    <name type="scientific">Arundo donax</name>
    <name type="common">Giant reed</name>
    <name type="synonym">Donax arundinaceus</name>
    <dbReference type="NCBI Taxonomy" id="35708"/>
    <lineage>
        <taxon>Eukaryota</taxon>
        <taxon>Viridiplantae</taxon>
        <taxon>Streptophyta</taxon>
        <taxon>Embryophyta</taxon>
        <taxon>Tracheophyta</taxon>
        <taxon>Spermatophyta</taxon>
        <taxon>Magnoliopsida</taxon>
        <taxon>Liliopsida</taxon>
        <taxon>Poales</taxon>
        <taxon>Poaceae</taxon>
        <taxon>PACMAD clade</taxon>
        <taxon>Arundinoideae</taxon>
        <taxon>Arundineae</taxon>
        <taxon>Arundo</taxon>
    </lineage>
</organism>
<name>A0A0A9A754_ARUDO</name>
<reference evidence="1" key="2">
    <citation type="journal article" date="2015" name="Data Brief">
        <title>Shoot transcriptome of the giant reed, Arundo donax.</title>
        <authorList>
            <person name="Barrero R.A."/>
            <person name="Guerrero F.D."/>
            <person name="Moolhuijzen P."/>
            <person name="Goolsby J.A."/>
            <person name="Tidwell J."/>
            <person name="Bellgard S.E."/>
            <person name="Bellgard M.I."/>
        </authorList>
    </citation>
    <scope>NUCLEOTIDE SEQUENCE</scope>
    <source>
        <tissue evidence="1">Shoot tissue taken approximately 20 cm above the soil surface</tissue>
    </source>
</reference>
<protein>
    <submittedName>
        <fullName evidence="1">Uncharacterized protein</fullName>
    </submittedName>
</protein>
<sequence>MKNRYHSLYEILIQVNMVSMID</sequence>
<evidence type="ECO:0000313" key="1">
    <source>
        <dbReference type="EMBL" id="JAD46921.1"/>
    </source>
</evidence>